<organism evidence="2 3">
    <name type="scientific">Pseudocercospora eumusae</name>
    <dbReference type="NCBI Taxonomy" id="321146"/>
    <lineage>
        <taxon>Eukaryota</taxon>
        <taxon>Fungi</taxon>
        <taxon>Dikarya</taxon>
        <taxon>Ascomycota</taxon>
        <taxon>Pezizomycotina</taxon>
        <taxon>Dothideomycetes</taxon>
        <taxon>Dothideomycetidae</taxon>
        <taxon>Mycosphaerellales</taxon>
        <taxon>Mycosphaerellaceae</taxon>
        <taxon>Pseudocercospora</taxon>
    </lineage>
</organism>
<comment type="caution">
    <text evidence="2">The sequence shown here is derived from an EMBL/GenBank/DDBJ whole genome shotgun (WGS) entry which is preliminary data.</text>
</comment>
<feature type="compositionally biased region" description="Polar residues" evidence="1">
    <location>
        <begin position="21"/>
        <end position="33"/>
    </location>
</feature>
<feature type="compositionally biased region" description="Low complexity" evidence="1">
    <location>
        <begin position="1"/>
        <end position="20"/>
    </location>
</feature>
<protein>
    <submittedName>
        <fullName evidence="2">Uncharacterized protein</fullName>
    </submittedName>
</protein>
<evidence type="ECO:0000313" key="2">
    <source>
        <dbReference type="EMBL" id="KXT06779.1"/>
    </source>
</evidence>
<sequence>MSSTSASTNTSPSTSPLLTSQPDTAYSLFTSSASPPSTDGKPTSTTKSSGSTKSVDRLLMPERTPPQDASHLERQRYARRRIKSFVFEDVHLDWKAAPTLCEEHPFEHKVLEMHLNLRCNASRSYLNQVRDDLRRLQAPTSVSTNESGAIIIDGEEIVDMIG</sequence>
<accession>A0A139HWK9</accession>
<name>A0A139HWK9_9PEZI</name>
<dbReference type="Proteomes" id="UP000070133">
    <property type="component" value="Unassembled WGS sequence"/>
</dbReference>
<dbReference type="AlphaFoldDB" id="A0A139HWK9"/>
<keyword evidence="3" id="KW-1185">Reference proteome</keyword>
<dbReference type="EMBL" id="LFZN01000004">
    <property type="protein sequence ID" value="KXT06779.1"/>
    <property type="molecule type" value="Genomic_DNA"/>
</dbReference>
<gene>
    <name evidence="2" type="ORF">AC578_7322</name>
</gene>
<reference evidence="2 3" key="1">
    <citation type="submission" date="2015-07" db="EMBL/GenBank/DDBJ databases">
        <title>Comparative genomics of the Sigatoka disease complex on banana suggests a link between parallel evolutionary changes in Pseudocercospora fijiensis and Pseudocercospora eumusae and increased virulence on the banana host.</title>
        <authorList>
            <person name="Chang T.-C."/>
            <person name="Salvucci A."/>
            <person name="Crous P.W."/>
            <person name="Stergiopoulos I."/>
        </authorList>
    </citation>
    <scope>NUCLEOTIDE SEQUENCE [LARGE SCALE GENOMIC DNA]</scope>
    <source>
        <strain evidence="2 3">CBS 114824</strain>
    </source>
</reference>
<feature type="region of interest" description="Disordered" evidence="1">
    <location>
        <begin position="1"/>
        <end position="75"/>
    </location>
</feature>
<evidence type="ECO:0000256" key="1">
    <source>
        <dbReference type="SAM" id="MobiDB-lite"/>
    </source>
</evidence>
<feature type="compositionally biased region" description="Low complexity" evidence="1">
    <location>
        <begin position="34"/>
        <end position="53"/>
    </location>
</feature>
<proteinExistence type="predicted"/>
<dbReference type="OrthoDB" id="3644902at2759"/>
<evidence type="ECO:0000313" key="3">
    <source>
        <dbReference type="Proteomes" id="UP000070133"/>
    </source>
</evidence>